<keyword evidence="3" id="KW-1185">Reference proteome</keyword>
<organism evidence="2 3">
    <name type="scientific">Wolfiporia cocos (strain MD-104)</name>
    <name type="common">Brown rot fungus</name>
    <dbReference type="NCBI Taxonomy" id="742152"/>
    <lineage>
        <taxon>Eukaryota</taxon>
        <taxon>Fungi</taxon>
        <taxon>Dikarya</taxon>
        <taxon>Basidiomycota</taxon>
        <taxon>Agaricomycotina</taxon>
        <taxon>Agaricomycetes</taxon>
        <taxon>Polyporales</taxon>
        <taxon>Phaeolaceae</taxon>
        <taxon>Wolfiporia</taxon>
    </lineage>
</organism>
<reference evidence="2 3" key="1">
    <citation type="journal article" date="2012" name="Science">
        <title>The Paleozoic origin of enzymatic lignin decomposition reconstructed from 31 fungal genomes.</title>
        <authorList>
            <person name="Floudas D."/>
            <person name="Binder M."/>
            <person name="Riley R."/>
            <person name="Barry K."/>
            <person name="Blanchette R.A."/>
            <person name="Henrissat B."/>
            <person name="Martinez A.T."/>
            <person name="Otillar R."/>
            <person name="Spatafora J.W."/>
            <person name="Yadav J.S."/>
            <person name="Aerts A."/>
            <person name="Benoit I."/>
            <person name="Boyd A."/>
            <person name="Carlson A."/>
            <person name="Copeland A."/>
            <person name="Coutinho P.M."/>
            <person name="de Vries R.P."/>
            <person name="Ferreira P."/>
            <person name="Findley K."/>
            <person name="Foster B."/>
            <person name="Gaskell J."/>
            <person name="Glotzer D."/>
            <person name="Gorecki P."/>
            <person name="Heitman J."/>
            <person name="Hesse C."/>
            <person name="Hori C."/>
            <person name="Igarashi K."/>
            <person name="Jurgens J.A."/>
            <person name="Kallen N."/>
            <person name="Kersten P."/>
            <person name="Kohler A."/>
            <person name="Kuees U."/>
            <person name="Kumar T.K.A."/>
            <person name="Kuo A."/>
            <person name="LaButti K."/>
            <person name="Larrondo L.F."/>
            <person name="Lindquist E."/>
            <person name="Ling A."/>
            <person name="Lombard V."/>
            <person name="Lucas S."/>
            <person name="Lundell T."/>
            <person name="Martin R."/>
            <person name="McLaughlin D.J."/>
            <person name="Morgenstern I."/>
            <person name="Morin E."/>
            <person name="Murat C."/>
            <person name="Nagy L.G."/>
            <person name="Nolan M."/>
            <person name="Ohm R.A."/>
            <person name="Patyshakuliyeva A."/>
            <person name="Rokas A."/>
            <person name="Ruiz-Duenas F.J."/>
            <person name="Sabat G."/>
            <person name="Salamov A."/>
            <person name="Samejima M."/>
            <person name="Schmutz J."/>
            <person name="Slot J.C."/>
            <person name="St John F."/>
            <person name="Stenlid J."/>
            <person name="Sun H."/>
            <person name="Sun S."/>
            <person name="Syed K."/>
            <person name="Tsang A."/>
            <person name="Wiebenga A."/>
            <person name="Young D."/>
            <person name="Pisabarro A."/>
            <person name="Eastwood D.C."/>
            <person name="Martin F."/>
            <person name="Cullen D."/>
            <person name="Grigoriev I.V."/>
            <person name="Hibbett D.S."/>
        </authorList>
    </citation>
    <scope>NUCLEOTIDE SEQUENCE [LARGE SCALE GENOMIC DNA]</scope>
    <source>
        <strain evidence="2 3">MD-104</strain>
    </source>
</reference>
<proteinExistence type="predicted"/>
<keyword evidence="1" id="KW-0472">Membrane</keyword>
<feature type="transmembrane region" description="Helical" evidence="1">
    <location>
        <begin position="198"/>
        <end position="221"/>
    </location>
</feature>
<dbReference type="OrthoDB" id="2641762at2759"/>
<feature type="transmembrane region" description="Helical" evidence="1">
    <location>
        <begin position="158"/>
        <end position="183"/>
    </location>
</feature>
<keyword evidence="1" id="KW-1133">Transmembrane helix</keyword>
<dbReference type="EMBL" id="KB468135">
    <property type="protein sequence ID" value="PCH42940.1"/>
    <property type="molecule type" value="Genomic_DNA"/>
</dbReference>
<protein>
    <submittedName>
        <fullName evidence="2">Uncharacterized protein</fullName>
    </submittedName>
</protein>
<sequence length="362" mass="40417">MPSSYTPDETSTQLFAEKAWLQGALFSNIVYGIEVSLFFQCFRVLLQGTNQRNRTRRAVLLVFITTLFTLGTIFVYSMSEYTQLAFIQNRNYPGGPSAYEEAMFWIPENMIGTAVFVIGNWLMDMLLASIWQLLLWTLQTHVHQVWRCYVIHLGVSRIPAWAVMILPCLNLLASFVLGTLFLAKSATSSPFLAVDVSLAYFSATLCLNVFVTILIVARLLYHRRRLSQFLDAAQTSHYASLAAILVESASLYSAFLVFFIVPFALNNPLSAVPFQSMGQVQTVTSFLIILRIAEGRSWSGRITSPVAYSGSHTAIRLSEISVPQFTASQASDAPIRAKVDIAIVREVFIDHEELDGKAPETP</sequence>
<dbReference type="AlphaFoldDB" id="A0A2H3JL69"/>
<keyword evidence="1" id="KW-0812">Transmembrane</keyword>
<name>A0A2H3JL69_WOLCO</name>
<gene>
    <name evidence="2" type="ORF">WOLCODRAFT_73866</name>
</gene>
<feature type="transmembrane region" description="Helical" evidence="1">
    <location>
        <begin position="241"/>
        <end position="265"/>
    </location>
</feature>
<dbReference type="STRING" id="742152.A0A2H3JL69"/>
<dbReference type="OMA" id="ISKIMMT"/>
<feature type="transmembrane region" description="Helical" evidence="1">
    <location>
        <begin position="111"/>
        <end position="138"/>
    </location>
</feature>
<feature type="transmembrane region" description="Helical" evidence="1">
    <location>
        <begin position="20"/>
        <end position="46"/>
    </location>
</feature>
<evidence type="ECO:0000256" key="1">
    <source>
        <dbReference type="SAM" id="Phobius"/>
    </source>
</evidence>
<feature type="transmembrane region" description="Helical" evidence="1">
    <location>
        <begin position="58"/>
        <end position="76"/>
    </location>
</feature>
<evidence type="ECO:0000313" key="2">
    <source>
        <dbReference type="EMBL" id="PCH42940.1"/>
    </source>
</evidence>
<dbReference type="Proteomes" id="UP000218811">
    <property type="component" value="Unassembled WGS sequence"/>
</dbReference>
<evidence type="ECO:0000313" key="3">
    <source>
        <dbReference type="Proteomes" id="UP000218811"/>
    </source>
</evidence>
<accession>A0A2H3JL69</accession>